<evidence type="ECO:0008006" key="4">
    <source>
        <dbReference type="Google" id="ProtNLM"/>
    </source>
</evidence>
<feature type="transmembrane region" description="Helical" evidence="1">
    <location>
        <begin position="105"/>
        <end position="129"/>
    </location>
</feature>
<dbReference type="Proteomes" id="UP000789595">
    <property type="component" value="Unassembled WGS sequence"/>
</dbReference>
<comment type="caution">
    <text evidence="2">The sequence shown here is derived from an EMBL/GenBank/DDBJ whole genome shotgun (WGS) entry which is preliminary data.</text>
</comment>
<sequence length="231" mass="25864">MAFLQTQWWQLHGQGCLTWTAGGLIINELFKRFGSKRSQEVIAGSPRFSWWNGVTHQFLVFPVLCGLCVAEHGGPLTEWLRSYGNVYYFHRMFHHAFFGYLVKDLTLPITPVLLAHHVVCLGLVLASLCGYPSDVSALFCACVTSLELGSAVFGLQSQFPKNRTLHLLLFPWMTLSNFVSASFGVWYSLHYENVGMASRIIFPVVGIGLCAARQAVENARFRNWTPSGKAD</sequence>
<evidence type="ECO:0000313" key="2">
    <source>
        <dbReference type="EMBL" id="CAH0379608.1"/>
    </source>
</evidence>
<feature type="transmembrane region" description="Helical" evidence="1">
    <location>
        <begin position="167"/>
        <end position="188"/>
    </location>
</feature>
<dbReference type="EMBL" id="CAKKNE010000006">
    <property type="protein sequence ID" value="CAH0379608.1"/>
    <property type="molecule type" value="Genomic_DNA"/>
</dbReference>
<name>A0A8J2X4W6_9STRA</name>
<keyword evidence="3" id="KW-1185">Reference proteome</keyword>
<accession>A0A8J2X4W6</accession>
<protein>
    <recommendedName>
        <fullName evidence="4">TLC domain-containing protein</fullName>
    </recommendedName>
</protein>
<evidence type="ECO:0000256" key="1">
    <source>
        <dbReference type="SAM" id="Phobius"/>
    </source>
</evidence>
<proteinExistence type="predicted"/>
<gene>
    <name evidence="2" type="ORF">PECAL_6P12360</name>
</gene>
<keyword evidence="1" id="KW-1133">Transmembrane helix</keyword>
<evidence type="ECO:0000313" key="3">
    <source>
        <dbReference type="Proteomes" id="UP000789595"/>
    </source>
</evidence>
<feature type="transmembrane region" description="Helical" evidence="1">
    <location>
        <begin position="135"/>
        <end position="155"/>
    </location>
</feature>
<dbReference type="AlphaFoldDB" id="A0A8J2X4W6"/>
<keyword evidence="1" id="KW-0812">Transmembrane</keyword>
<keyword evidence="1" id="KW-0472">Membrane</keyword>
<reference evidence="2" key="1">
    <citation type="submission" date="2021-11" db="EMBL/GenBank/DDBJ databases">
        <authorList>
            <consortium name="Genoscope - CEA"/>
            <person name="William W."/>
        </authorList>
    </citation>
    <scope>NUCLEOTIDE SEQUENCE</scope>
</reference>
<organism evidence="2 3">
    <name type="scientific">Pelagomonas calceolata</name>
    <dbReference type="NCBI Taxonomy" id="35677"/>
    <lineage>
        <taxon>Eukaryota</taxon>
        <taxon>Sar</taxon>
        <taxon>Stramenopiles</taxon>
        <taxon>Ochrophyta</taxon>
        <taxon>Pelagophyceae</taxon>
        <taxon>Pelagomonadales</taxon>
        <taxon>Pelagomonadaceae</taxon>
        <taxon>Pelagomonas</taxon>
    </lineage>
</organism>